<evidence type="ECO:0000313" key="2">
    <source>
        <dbReference type="Proteomes" id="UP001497444"/>
    </source>
</evidence>
<reference evidence="1" key="1">
    <citation type="submission" date="2024-02" db="EMBL/GenBank/DDBJ databases">
        <authorList>
            <consortium name="ELIXIR-Norway"/>
            <consortium name="Elixir Norway"/>
        </authorList>
    </citation>
    <scope>NUCLEOTIDE SEQUENCE</scope>
</reference>
<accession>A0ABP0VTX9</accession>
<keyword evidence="2" id="KW-1185">Reference proteome</keyword>
<dbReference type="PANTHER" id="PTHR14187">
    <property type="entry name" value="ALPHA KINASE/ELONGATION FACTOR 2 KINASE"/>
    <property type="match status" value="1"/>
</dbReference>
<dbReference type="Proteomes" id="UP001497444">
    <property type="component" value="Chromosome 11"/>
</dbReference>
<sequence>MGLTSHRNLMLNWIHQNEYMEWVDGIAWCFNKIDIFVHEGSEVEVDYCTKKIYYPLKARQTTMKLSLYSSSQKNPRYTTDGGTVLEGTMVVDMSKNLELGKDRKVEVSMFFGHTSIEVKAHGDIAMAGDRGLFQGTVERSLNKKWWLLAFATYRRHRR</sequence>
<name>A0ABP0VTX9_9BRYO</name>
<dbReference type="EMBL" id="OZ020106">
    <property type="protein sequence ID" value="CAK9257933.1"/>
    <property type="molecule type" value="Genomic_DNA"/>
</dbReference>
<protein>
    <submittedName>
        <fullName evidence="1">Uncharacterized protein</fullName>
    </submittedName>
</protein>
<dbReference type="PANTHER" id="PTHR14187:SF5">
    <property type="entry name" value="HEAT SHOCK 70 KDA PROTEIN 12A"/>
    <property type="match status" value="1"/>
</dbReference>
<proteinExistence type="predicted"/>
<evidence type="ECO:0000313" key="1">
    <source>
        <dbReference type="EMBL" id="CAK9257933.1"/>
    </source>
</evidence>
<organism evidence="1 2">
    <name type="scientific">Sphagnum jensenii</name>
    <dbReference type="NCBI Taxonomy" id="128206"/>
    <lineage>
        <taxon>Eukaryota</taxon>
        <taxon>Viridiplantae</taxon>
        <taxon>Streptophyta</taxon>
        <taxon>Embryophyta</taxon>
        <taxon>Bryophyta</taxon>
        <taxon>Sphagnophytina</taxon>
        <taxon>Sphagnopsida</taxon>
        <taxon>Sphagnales</taxon>
        <taxon>Sphagnaceae</taxon>
        <taxon>Sphagnum</taxon>
    </lineage>
</organism>
<gene>
    <name evidence="1" type="ORF">CSSPJE1EN1_LOCUS3411</name>
</gene>